<evidence type="ECO:0000256" key="2">
    <source>
        <dbReference type="ARBA" id="ARBA00023125"/>
    </source>
</evidence>
<dbReference type="PROSITE" id="PS51737">
    <property type="entry name" value="RECOMBINASE_DNA_BIND"/>
    <property type="match status" value="1"/>
</dbReference>
<feature type="domain" description="Resolvase/invertase-type recombinase catalytic" evidence="7">
    <location>
        <begin position="2"/>
        <end position="148"/>
    </location>
</feature>
<dbReference type="Pfam" id="PF13408">
    <property type="entry name" value="Zn_ribbon_recom"/>
    <property type="match status" value="1"/>
</dbReference>
<feature type="coiled-coil region" evidence="6">
    <location>
        <begin position="391"/>
        <end position="418"/>
    </location>
</feature>
<dbReference type="Pfam" id="PF07508">
    <property type="entry name" value="Recombinase"/>
    <property type="match status" value="1"/>
</dbReference>
<dbReference type="Gene3D" id="3.40.50.1390">
    <property type="entry name" value="Resolvase, N-terminal catalytic domain"/>
    <property type="match status" value="1"/>
</dbReference>
<dbReference type="SMART" id="SM00857">
    <property type="entry name" value="Resolvase"/>
    <property type="match status" value="1"/>
</dbReference>
<accession>A0A1M6PIX8</accession>
<evidence type="ECO:0000256" key="6">
    <source>
        <dbReference type="SAM" id="Coils"/>
    </source>
</evidence>
<evidence type="ECO:0000313" key="10">
    <source>
        <dbReference type="Proteomes" id="UP000183997"/>
    </source>
</evidence>
<dbReference type="RefSeq" id="WP_072910817.1">
    <property type="nucleotide sequence ID" value="NZ_FRAR01000006.1"/>
</dbReference>
<dbReference type="SUPFAM" id="SSF53041">
    <property type="entry name" value="Resolvase-like"/>
    <property type="match status" value="1"/>
</dbReference>
<dbReference type="InterPro" id="IPR036162">
    <property type="entry name" value="Resolvase-like_N_sf"/>
</dbReference>
<evidence type="ECO:0000256" key="1">
    <source>
        <dbReference type="ARBA" id="ARBA00022908"/>
    </source>
</evidence>
<keyword evidence="2" id="KW-0238">DNA-binding</keyword>
<dbReference type="InterPro" id="IPR025827">
    <property type="entry name" value="Zn_ribbon_recom_dom"/>
</dbReference>
<sequence>MQAAVYIRVSTDDQAKYGYSLAEQREACCSRARYLGAEEILVFSDEGISGTILERPGLTEMREAARSNQFQILVVRDPDRLSRKLAHQLLITEELEKLGVKLEFLDFDWKDTPEGRLFYSIRGAIAEYEREKIRDRMGRGKDQKAKQGGIPVNFDVFGYNYNPETGKVTYRDQERKTVTNIFNWFVTENMGANGIAKRLNENGVPTRRGVAQWHRQVIKQILTNTVYIGLWRYKETFIEVPTIINEGLFEKAQEKLKEVRRLYAGKEKQGYLLSGLVTCADCGNTMTGVYTKWWGKRERRYTCNKSCQGFKNEGCRPAKMILAEVLEEAVWNQVQVWLQDSERLAQEAVGYLVRREDPDEQIDIIDKHLEDINKGQTAVINLVANGLVDVNDSIKGRLAELKCRQERLEKRKKELLLLQKQHHDSMERIEELREISKAILTRLDELDFSEKVSLVRTLIKQVIVLGRGVQGGDGLRFIKVTVIAKIPEQTEGLAMVERREDSPIA</sequence>
<evidence type="ECO:0000313" key="9">
    <source>
        <dbReference type="EMBL" id="SHK07877.1"/>
    </source>
</evidence>
<dbReference type="PROSITE" id="PS51736">
    <property type="entry name" value="RECOMBINASES_3"/>
    <property type="match status" value="1"/>
</dbReference>
<keyword evidence="3" id="KW-0233">DNA recombination</keyword>
<dbReference type="OrthoDB" id="1094757at2"/>
<keyword evidence="6" id="KW-0175">Coiled coil</keyword>
<evidence type="ECO:0000259" key="7">
    <source>
        <dbReference type="PROSITE" id="PS51736"/>
    </source>
</evidence>
<dbReference type="InterPro" id="IPR006119">
    <property type="entry name" value="Resolv_N"/>
</dbReference>
<dbReference type="Gene3D" id="3.90.1750.20">
    <property type="entry name" value="Putative Large Serine Recombinase, Chain B, Domain 2"/>
    <property type="match status" value="1"/>
</dbReference>
<dbReference type="EMBL" id="FRAR01000006">
    <property type="protein sequence ID" value="SHK07877.1"/>
    <property type="molecule type" value="Genomic_DNA"/>
</dbReference>
<reference evidence="10" key="1">
    <citation type="submission" date="2016-11" db="EMBL/GenBank/DDBJ databases">
        <authorList>
            <person name="Varghese N."/>
            <person name="Submissions S."/>
        </authorList>
    </citation>
    <scope>NUCLEOTIDE SEQUENCE [LARGE SCALE GENOMIC DNA]</scope>
    <source>
        <strain evidence="10">DSM 10349</strain>
    </source>
</reference>
<dbReference type="GO" id="GO:0015074">
    <property type="term" value="P:DNA integration"/>
    <property type="evidence" value="ECO:0007669"/>
    <property type="project" value="UniProtKB-KW"/>
</dbReference>
<keyword evidence="10" id="KW-1185">Reference proteome</keyword>
<dbReference type="InterPro" id="IPR050639">
    <property type="entry name" value="SSR_resolvase"/>
</dbReference>
<proteinExistence type="predicted"/>
<dbReference type="GO" id="GO:0003677">
    <property type="term" value="F:DNA binding"/>
    <property type="evidence" value="ECO:0007669"/>
    <property type="project" value="UniProtKB-KW"/>
</dbReference>
<dbReference type="Pfam" id="PF00239">
    <property type="entry name" value="Resolvase"/>
    <property type="match status" value="1"/>
</dbReference>
<evidence type="ECO:0000256" key="5">
    <source>
        <dbReference type="PROSITE-ProRule" id="PRU10137"/>
    </source>
</evidence>
<dbReference type="PANTHER" id="PTHR30461:SF23">
    <property type="entry name" value="DNA RECOMBINASE-RELATED"/>
    <property type="match status" value="1"/>
</dbReference>
<evidence type="ECO:0000256" key="4">
    <source>
        <dbReference type="PIRSR" id="PIRSR606118-50"/>
    </source>
</evidence>
<dbReference type="AlphaFoldDB" id="A0A1M6PIX8"/>
<feature type="domain" description="Recombinase" evidence="8">
    <location>
        <begin position="156"/>
        <end position="262"/>
    </location>
</feature>
<name>A0A1M6PIX8_9FIRM</name>
<dbReference type="STRING" id="1121421.SAMN02745123_00611"/>
<dbReference type="GO" id="GO:0000150">
    <property type="term" value="F:DNA strand exchange activity"/>
    <property type="evidence" value="ECO:0007669"/>
    <property type="project" value="InterPro"/>
</dbReference>
<evidence type="ECO:0000256" key="3">
    <source>
        <dbReference type="ARBA" id="ARBA00023172"/>
    </source>
</evidence>
<gene>
    <name evidence="9" type="ORF">SAMN02745123_00611</name>
</gene>
<keyword evidence="1" id="KW-0229">DNA integration</keyword>
<organism evidence="9 10">
    <name type="scientific">Desulforamulus aeronauticus DSM 10349</name>
    <dbReference type="NCBI Taxonomy" id="1121421"/>
    <lineage>
        <taxon>Bacteria</taxon>
        <taxon>Bacillati</taxon>
        <taxon>Bacillota</taxon>
        <taxon>Clostridia</taxon>
        <taxon>Eubacteriales</taxon>
        <taxon>Peptococcaceae</taxon>
        <taxon>Desulforamulus</taxon>
    </lineage>
</organism>
<dbReference type="InterPro" id="IPR006118">
    <property type="entry name" value="Recombinase_CS"/>
</dbReference>
<protein>
    <submittedName>
        <fullName evidence="9">Site-specific DNA recombinase</fullName>
    </submittedName>
</protein>
<dbReference type="PANTHER" id="PTHR30461">
    <property type="entry name" value="DNA-INVERTASE FROM LAMBDOID PROPHAGE"/>
    <property type="match status" value="1"/>
</dbReference>
<dbReference type="InterPro" id="IPR011109">
    <property type="entry name" value="DNA_bind_recombinase_dom"/>
</dbReference>
<feature type="active site" description="O-(5'-phospho-DNA)-serine intermediate" evidence="4 5">
    <location>
        <position position="10"/>
    </location>
</feature>
<dbReference type="CDD" id="cd00338">
    <property type="entry name" value="Ser_Recombinase"/>
    <property type="match status" value="1"/>
</dbReference>
<dbReference type="Proteomes" id="UP000183997">
    <property type="component" value="Unassembled WGS sequence"/>
</dbReference>
<evidence type="ECO:0000259" key="8">
    <source>
        <dbReference type="PROSITE" id="PS51737"/>
    </source>
</evidence>
<dbReference type="PROSITE" id="PS00397">
    <property type="entry name" value="RECOMBINASES_1"/>
    <property type="match status" value="1"/>
</dbReference>
<dbReference type="InterPro" id="IPR038109">
    <property type="entry name" value="DNA_bind_recomb_sf"/>
</dbReference>